<dbReference type="Ensembl" id="ENSLACT00000007508.1">
    <property type="protein sequence ID" value="ENSLACP00000007446.1"/>
    <property type="gene ID" value="ENSLACG00000006602.2"/>
</dbReference>
<feature type="domain" description="TMC" evidence="8">
    <location>
        <begin position="474"/>
        <end position="584"/>
    </location>
</feature>
<feature type="region of interest" description="Disordered" evidence="7">
    <location>
        <begin position="33"/>
        <end position="73"/>
    </location>
</feature>
<dbReference type="GO" id="GO:0005886">
    <property type="term" value="C:plasma membrane"/>
    <property type="evidence" value="ECO:0007669"/>
    <property type="project" value="InterPro"/>
</dbReference>
<evidence type="ECO:0000256" key="1">
    <source>
        <dbReference type="ARBA" id="ARBA00004141"/>
    </source>
</evidence>
<dbReference type="EMBL" id="AFYH01177595">
    <property type="status" value="NOT_ANNOTATED_CDS"/>
    <property type="molecule type" value="Genomic_DNA"/>
</dbReference>
<dbReference type="AlphaFoldDB" id="H3ACS5"/>
<reference evidence="10" key="1">
    <citation type="submission" date="2011-08" db="EMBL/GenBank/DDBJ databases">
        <title>The draft genome of Latimeria chalumnae.</title>
        <authorList>
            <person name="Di Palma F."/>
            <person name="Alfoldi J."/>
            <person name="Johnson J."/>
            <person name="Berlin A."/>
            <person name="Gnerre S."/>
            <person name="Jaffe D."/>
            <person name="MacCallum I."/>
            <person name="Young S."/>
            <person name="Walker B.J."/>
            <person name="Lander E."/>
            <person name="Lindblad-Toh K."/>
        </authorList>
    </citation>
    <scope>NUCLEOTIDE SEQUENCE [LARGE SCALE GENOMIC DNA]</scope>
    <source>
        <strain evidence="10">Wild caught</strain>
    </source>
</reference>
<dbReference type="EMBL" id="AFYH01177596">
    <property type="status" value="NOT_ANNOTATED_CDS"/>
    <property type="molecule type" value="Genomic_DNA"/>
</dbReference>
<evidence type="ECO:0000313" key="10">
    <source>
        <dbReference type="Proteomes" id="UP000008672"/>
    </source>
</evidence>
<proteinExistence type="inferred from homology"/>
<evidence type="ECO:0000259" key="8">
    <source>
        <dbReference type="Pfam" id="PF07810"/>
    </source>
</evidence>
<evidence type="ECO:0000313" key="9">
    <source>
        <dbReference type="Ensembl" id="ENSLACP00000007446.1"/>
    </source>
</evidence>
<evidence type="ECO:0000256" key="7">
    <source>
        <dbReference type="SAM" id="MobiDB-lite"/>
    </source>
</evidence>
<feature type="compositionally biased region" description="Low complexity" evidence="7">
    <location>
        <begin position="52"/>
        <end position="65"/>
    </location>
</feature>
<keyword evidence="4 6" id="KW-1133">Transmembrane helix</keyword>
<name>H3ACS5_LATCH</name>
<dbReference type="EMBL" id="AFYH01177601">
    <property type="status" value="NOT_ANNOTATED_CDS"/>
    <property type="molecule type" value="Genomic_DNA"/>
</dbReference>
<dbReference type="GeneTree" id="ENSGT01050000244894"/>
<feature type="transmembrane region" description="Helical" evidence="6">
    <location>
        <begin position="396"/>
        <end position="416"/>
    </location>
</feature>
<comment type="subcellular location">
    <subcellularLocation>
        <location evidence="1 6">Membrane</location>
        <topology evidence="1 6">Multi-pass membrane protein</topology>
    </subcellularLocation>
</comment>
<reference evidence="9" key="2">
    <citation type="submission" date="2025-08" db="UniProtKB">
        <authorList>
            <consortium name="Ensembl"/>
        </authorList>
    </citation>
    <scope>IDENTIFICATION</scope>
</reference>
<dbReference type="PANTHER" id="PTHR23302:SF42">
    <property type="entry name" value="TRANSMEMBRANE CHANNEL-LIKE PROTEIN 7"/>
    <property type="match status" value="1"/>
</dbReference>
<accession>H3ACS5</accession>
<dbReference type="EMBL" id="AFYH01177598">
    <property type="status" value="NOT_ANNOTATED_CDS"/>
    <property type="molecule type" value="Genomic_DNA"/>
</dbReference>
<dbReference type="EMBL" id="AFYH01177600">
    <property type="status" value="NOT_ANNOTATED_CDS"/>
    <property type="molecule type" value="Genomic_DNA"/>
</dbReference>
<dbReference type="Pfam" id="PF07810">
    <property type="entry name" value="TMC"/>
    <property type="match status" value="1"/>
</dbReference>
<feature type="transmembrane region" description="Helical" evidence="6">
    <location>
        <begin position="347"/>
        <end position="369"/>
    </location>
</feature>
<feature type="transmembrane region" description="Helical" evidence="6">
    <location>
        <begin position="254"/>
        <end position="272"/>
    </location>
</feature>
<dbReference type="InterPro" id="IPR038900">
    <property type="entry name" value="TMC"/>
</dbReference>
<evidence type="ECO:0000256" key="6">
    <source>
        <dbReference type="RuleBase" id="RU310713"/>
    </source>
</evidence>
<dbReference type="GO" id="GO:0008381">
    <property type="term" value="F:mechanosensitive monoatomic ion channel activity"/>
    <property type="evidence" value="ECO:0007669"/>
    <property type="project" value="TreeGrafter"/>
</dbReference>
<keyword evidence="10" id="KW-1185">Reference proteome</keyword>
<keyword evidence="3 6" id="KW-0812">Transmembrane</keyword>
<dbReference type="EMBL" id="AFYH01177602">
    <property type="status" value="NOT_ANNOTATED_CDS"/>
    <property type="molecule type" value="Genomic_DNA"/>
</dbReference>
<feature type="transmembrane region" description="Helical" evidence="6">
    <location>
        <begin position="153"/>
        <end position="173"/>
    </location>
</feature>
<feature type="transmembrane region" description="Helical" evidence="6">
    <location>
        <begin position="588"/>
        <end position="607"/>
    </location>
</feature>
<dbReference type="EMBL" id="AFYH01177597">
    <property type="status" value="NOT_ANNOTATED_CDS"/>
    <property type="molecule type" value="Genomic_DNA"/>
</dbReference>
<feature type="transmembrane region" description="Helical" evidence="6">
    <location>
        <begin position="654"/>
        <end position="675"/>
    </location>
</feature>
<evidence type="ECO:0000256" key="5">
    <source>
        <dbReference type="ARBA" id="ARBA00023136"/>
    </source>
</evidence>
<evidence type="ECO:0000256" key="2">
    <source>
        <dbReference type="ARBA" id="ARBA00006510"/>
    </source>
</evidence>
<gene>
    <name evidence="9" type="primary">TMC7</name>
</gene>
<keyword evidence="5 6" id="KW-0472">Membrane</keyword>
<dbReference type="HOGENOM" id="CLU_013958_1_0_1"/>
<reference evidence="9" key="3">
    <citation type="submission" date="2025-09" db="UniProtKB">
        <authorList>
            <consortium name="Ensembl"/>
        </authorList>
    </citation>
    <scope>IDENTIFICATION</scope>
</reference>
<dbReference type="InterPro" id="IPR012496">
    <property type="entry name" value="TMC_dom"/>
</dbReference>
<dbReference type="Proteomes" id="UP000008672">
    <property type="component" value="Unassembled WGS sequence"/>
</dbReference>
<sequence length="713" mass="82582">MNTVSFFFFTDVFLSDRRVNPFLQQLPSYQSLLKRTKSTNNGTRERRKSTIHSRSSSLSTPVRSSFADEGSDDDEQSIREYAISLKEKRKLREKKKKNAKHLVGWHHWKVDTLRSLKRFQMESLAALSVLKLWKSDIHEIEGRFGTGIKSYFLFLRFLVLLNAVIFLLMFGFVTLPVAVSKFGIINATYTQTNKNFADEHCATYGVTSRGLIHFYHYIIDMLSGTGFLERTYLFYGYYKLDAVQFVDFKYNVPLAYLMVTIAYLFISLVWIVRRSVLGFKSSLVHDEDRFQTYCNKIFAGWDFCITDPETARLKHNSLHQELKTDLEEERIRKRIAARTKGEKIRIYLIRFLINSVVLSLLVGCFYCVYKATIYSQEYIRSGVHSTYFLLDLATEYLPSLVITFANVLTPPLFDIIIQFEDYSPAFEIRLTLMRSVFLRLASITILMFTLWSQITLCPEGECSPCGYNYKVYPCWESRVGQEMYKLMIFDFIVIMATTLFYEYPRKLIVTHWKCKLTMLLGQQEFDIPQNVLYIVYGQTICWIGAFYSPLLPAIATVKYFFTFYIKKTSLMTNCRPATRIFRASSSNFFFLLVLLIGLVLACIPVGVSIGQIHSSKACGPFVNFNTSWEVIPHTIKTFPTAIQRIVFGLGSEAFAIPFFFVVCLILFYFVALAGAHKQVVEQLREQLAMEGRDKLFLIRKLTQAQIEMGTKFA</sequence>
<feature type="transmembrane region" description="Helical" evidence="6">
    <location>
        <begin position="436"/>
        <end position="454"/>
    </location>
</feature>
<evidence type="ECO:0000256" key="3">
    <source>
        <dbReference type="ARBA" id="ARBA00022692"/>
    </source>
</evidence>
<organism evidence="9 10">
    <name type="scientific">Latimeria chalumnae</name>
    <name type="common">Coelacanth</name>
    <dbReference type="NCBI Taxonomy" id="7897"/>
    <lineage>
        <taxon>Eukaryota</taxon>
        <taxon>Metazoa</taxon>
        <taxon>Chordata</taxon>
        <taxon>Craniata</taxon>
        <taxon>Vertebrata</taxon>
        <taxon>Euteleostomi</taxon>
        <taxon>Coelacanthiformes</taxon>
        <taxon>Coelacanthidae</taxon>
        <taxon>Latimeria</taxon>
    </lineage>
</organism>
<comment type="similarity">
    <text evidence="2 6">Belongs to the TMC family.</text>
</comment>
<evidence type="ECO:0000256" key="4">
    <source>
        <dbReference type="ARBA" id="ARBA00022989"/>
    </source>
</evidence>
<dbReference type="PANTHER" id="PTHR23302">
    <property type="entry name" value="TRANSMEMBRANE CHANNEL-RELATED"/>
    <property type="match status" value="1"/>
</dbReference>
<protein>
    <recommendedName>
        <fullName evidence="6">Transmembrane channel-like protein</fullName>
    </recommendedName>
</protein>
<feature type="compositionally biased region" description="Polar residues" evidence="7">
    <location>
        <begin position="33"/>
        <end position="42"/>
    </location>
</feature>
<dbReference type="EMBL" id="AFYH01177599">
    <property type="status" value="NOT_ANNOTATED_CDS"/>
    <property type="molecule type" value="Genomic_DNA"/>
</dbReference>